<feature type="compositionally biased region" description="Basic residues" evidence="4">
    <location>
        <begin position="456"/>
        <end position="475"/>
    </location>
</feature>
<feature type="compositionally biased region" description="Polar residues" evidence="4">
    <location>
        <begin position="413"/>
        <end position="424"/>
    </location>
</feature>
<dbReference type="PANTHER" id="PTHR16684">
    <property type="entry name" value="CENTROMERE PROTEIN C"/>
    <property type="match status" value="1"/>
</dbReference>
<dbReference type="GO" id="GO:0000776">
    <property type="term" value="C:kinetochore"/>
    <property type="evidence" value="ECO:0007669"/>
    <property type="project" value="InterPro"/>
</dbReference>
<dbReference type="Proteomes" id="UP000332933">
    <property type="component" value="Unassembled WGS sequence"/>
</dbReference>
<dbReference type="EMBL" id="VJMH01005102">
    <property type="protein sequence ID" value="KAF0701110.1"/>
    <property type="molecule type" value="Genomic_DNA"/>
</dbReference>
<dbReference type="InterPro" id="IPR028386">
    <property type="entry name" value="CENP-C/Mif2/cnp3"/>
</dbReference>
<evidence type="ECO:0000313" key="6">
    <source>
        <dbReference type="EMBL" id="VFT85293.1"/>
    </source>
</evidence>
<feature type="compositionally biased region" description="Polar residues" evidence="4">
    <location>
        <begin position="219"/>
        <end position="230"/>
    </location>
</feature>
<comment type="similarity">
    <text evidence="2">Belongs to the CENP-C/MIF2 family.</text>
</comment>
<dbReference type="OrthoDB" id="1939643at2759"/>
<evidence type="ECO:0000256" key="3">
    <source>
        <dbReference type="ARBA" id="ARBA00023242"/>
    </source>
</evidence>
<feature type="region of interest" description="Disordered" evidence="4">
    <location>
        <begin position="109"/>
        <end position="235"/>
    </location>
</feature>
<feature type="compositionally biased region" description="Basic residues" evidence="4">
    <location>
        <begin position="152"/>
        <end position="166"/>
    </location>
</feature>
<name>A0A485KK69_9STRA</name>
<feature type="compositionally biased region" description="Low complexity" evidence="4">
    <location>
        <begin position="111"/>
        <end position="132"/>
    </location>
</feature>
<reference evidence="6 7" key="1">
    <citation type="submission" date="2019-03" db="EMBL/GenBank/DDBJ databases">
        <authorList>
            <person name="Gaulin E."/>
            <person name="Dumas B."/>
        </authorList>
    </citation>
    <scope>NUCLEOTIDE SEQUENCE [LARGE SCALE GENOMIC DNA]</scope>
    <source>
        <strain evidence="6">CBS 568.67</strain>
    </source>
</reference>
<gene>
    <name evidence="6" type="primary">Aste57867_8407</name>
    <name evidence="5" type="ORF">As57867_008375</name>
    <name evidence="6" type="ORF">ASTE57867_8407</name>
</gene>
<accession>A0A485KK69</accession>
<comment type="subcellular location">
    <subcellularLocation>
        <location evidence="1">Nucleus</location>
    </subcellularLocation>
</comment>
<evidence type="ECO:0000256" key="4">
    <source>
        <dbReference type="SAM" id="MobiDB-lite"/>
    </source>
</evidence>
<evidence type="ECO:0000256" key="2">
    <source>
        <dbReference type="ARBA" id="ARBA00010291"/>
    </source>
</evidence>
<dbReference type="EMBL" id="CAADRA010005123">
    <property type="protein sequence ID" value="VFT85293.1"/>
    <property type="molecule type" value="Genomic_DNA"/>
</dbReference>
<feature type="compositionally biased region" description="Polar residues" evidence="4">
    <location>
        <begin position="432"/>
        <end position="447"/>
    </location>
</feature>
<protein>
    <submittedName>
        <fullName evidence="6">Aste57867_8407 protein</fullName>
    </submittedName>
</protein>
<dbReference type="AlphaFoldDB" id="A0A485KK69"/>
<evidence type="ECO:0000313" key="7">
    <source>
        <dbReference type="Proteomes" id="UP000332933"/>
    </source>
</evidence>
<reference evidence="5" key="2">
    <citation type="submission" date="2019-06" db="EMBL/GenBank/DDBJ databases">
        <title>Genomics analysis of Aphanomyces spp. identifies a new class of oomycete effector associated with host adaptation.</title>
        <authorList>
            <person name="Gaulin E."/>
        </authorList>
    </citation>
    <scope>NUCLEOTIDE SEQUENCE</scope>
    <source>
        <strain evidence="5">CBS 578.67</strain>
    </source>
</reference>
<feature type="region of interest" description="Disordered" evidence="4">
    <location>
        <begin position="265"/>
        <end position="285"/>
    </location>
</feature>
<dbReference type="GO" id="GO:0051382">
    <property type="term" value="P:kinetochore assembly"/>
    <property type="evidence" value="ECO:0007669"/>
    <property type="project" value="InterPro"/>
</dbReference>
<evidence type="ECO:0000313" key="5">
    <source>
        <dbReference type="EMBL" id="KAF0701110.1"/>
    </source>
</evidence>
<keyword evidence="7" id="KW-1185">Reference proteome</keyword>
<feature type="compositionally biased region" description="Polar residues" evidence="4">
    <location>
        <begin position="265"/>
        <end position="275"/>
    </location>
</feature>
<sequence>MTSAFVSRTIGRRSGVIVPKEVRRDSNGFEDVDDFWADDDAASLEPPIGNIISQLENSVDDEQNTASRVFKPSVQRTPIKNLNLSMASISEVRRNSDGFEDVHEFWEEGSVKSNDSTSSISSSEVSNQIGSSKPAIQKDKENSSQRSETITPKKHTHLNRRQRRKPFYNSFPSNRVKGHTISGATSSQEAEEGKGPEEHSPTVDSSAAAAPPFARRSKFSSPGNSTNFDTPTDVMDEYTANKTPEPLSARLSVFSFGNMSSPASTVKSIESNESPMTPILPSPPNAREIQRSAQKKRQDIELALSPTPTLVRETVSPQTLVASDSEISPIKSPAILVPQLNDNNVGHEDAPRPFVTATNKLSHGQPQSDELEHHPLNLTPLTKVHTHDITPPDEDFEYGMHSEGDPFQVDLSPISQSQPESASHTKNKHFSKNNPMKPSRKIQQSYNSDDDNPPFHSRKKKAKRTPKITSKKSKSLRYSDEESSFALTDRSRMDSESEGESDLTRLSHAGDILRDASDSDEGLVRRSKRKRIKPLEWYKCERPVYERRQSGVGLILPTISHIERAGTKTPVKRPIKTIKNKATAFSTDDLPTEYSYFAKDSGELWDESNNESKEVRMIARCKSSEVFALPGVEGYPVGFAGQTFNEDGGGPALPTWISGRLLLPAQGIKQPESVGNCTQVFVVLSCQPGSLEVAYGLPSNGVYDDKTAQRYLLSPGDEYFVPPNNATALHDIEALSPTIISSGVKRKKEENET</sequence>
<feature type="compositionally biased region" description="Basic and acidic residues" evidence="4">
    <location>
        <begin position="191"/>
        <end position="201"/>
    </location>
</feature>
<proteinExistence type="inferred from homology"/>
<dbReference type="GO" id="GO:0051315">
    <property type="term" value="P:attachment of mitotic spindle microtubules to kinetochore"/>
    <property type="evidence" value="ECO:0007669"/>
    <property type="project" value="TreeGrafter"/>
</dbReference>
<keyword evidence="3" id="KW-0539">Nucleus</keyword>
<dbReference type="GO" id="GO:0005634">
    <property type="term" value="C:nucleus"/>
    <property type="evidence" value="ECO:0007669"/>
    <property type="project" value="UniProtKB-SubCell"/>
</dbReference>
<dbReference type="GO" id="GO:0051455">
    <property type="term" value="P:spindle attachment to meiosis I kinetochore"/>
    <property type="evidence" value="ECO:0007669"/>
    <property type="project" value="TreeGrafter"/>
</dbReference>
<organism evidence="6 7">
    <name type="scientific">Aphanomyces stellatus</name>
    <dbReference type="NCBI Taxonomy" id="120398"/>
    <lineage>
        <taxon>Eukaryota</taxon>
        <taxon>Sar</taxon>
        <taxon>Stramenopiles</taxon>
        <taxon>Oomycota</taxon>
        <taxon>Saprolegniomycetes</taxon>
        <taxon>Saprolegniales</taxon>
        <taxon>Verrucalvaceae</taxon>
        <taxon>Aphanomyces</taxon>
    </lineage>
</organism>
<feature type="compositionally biased region" description="Low complexity" evidence="4">
    <location>
        <begin position="205"/>
        <end position="214"/>
    </location>
</feature>
<evidence type="ECO:0000256" key="1">
    <source>
        <dbReference type="ARBA" id="ARBA00004123"/>
    </source>
</evidence>
<feature type="region of interest" description="Disordered" evidence="4">
    <location>
        <begin position="383"/>
        <end position="510"/>
    </location>
</feature>
<dbReference type="GO" id="GO:0019237">
    <property type="term" value="F:centromeric DNA binding"/>
    <property type="evidence" value="ECO:0007669"/>
    <property type="project" value="InterPro"/>
</dbReference>
<dbReference type="PANTHER" id="PTHR16684:SF11">
    <property type="entry name" value="CENTROMERE PROTEIN C"/>
    <property type="match status" value="1"/>
</dbReference>